<evidence type="ECO:0000256" key="1">
    <source>
        <dbReference type="SAM" id="Phobius"/>
    </source>
</evidence>
<feature type="transmembrane region" description="Helical" evidence="1">
    <location>
        <begin position="20"/>
        <end position="38"/>
    </location>
</feature>
<name>I3Z140_BELBD</name>
<keyword evidence="1" id="KW-1133">Transmembrane helix</keyword>
<dbReference type="HOGENOM" id="CLU_3230205_0_0_10"/>
<evidence type="ECO:0000313" key="3">
    <source>
        <dbReference type="Proteomes" id="UP000006050"/>
    </source>
</evidence>
<gene>
    <name evidence="2" type="ordered locus">Belba_0294</name>
</gene>
<sequence length="43" mass="4946">MDGRFLRTKINQQSYYTMEFIIAGSIVLAAILLIRVVIKRVFG</sequence>
<protein>
    <submittedName>
        <fullName evidence="2">Uncharacterized protein</fullName>
    </submittedName>
</protein>
<dbReference type="Proteomes" id="UP000006050">
    <property type="component" value="Chromosome"/>
</dbReference>
<proteinExistence type="predicted"/>
<organism evidence="2 3">
    <name type="scientific">Belliella baltica (strain DSM 15883 / CIP 108006 / LMG 21964 / BA134)</name>
    <dbReference type="NCBI Taxonomy" id="866536"/>
    <lineage>
        <taxon>Bacteria</taxon>
        <taxon>Pseudomonadati</taxon>
        <taxon>Bacteroidota</taxon>
        <taxon>Cytophagia</taxon>
        <taxon>Cytophagales</taxon>
        <taxon>Cyclobacteriaceae</taxon>
        <taxon>Belliella</taxon>
    </lineage>
</organism>
<reference evidence="3" key="1">
    <citation type="submission" date="2012-06" db="EMBL/GenBank/DDBJ databases">
        <title>The complete genome of Belliella baltica DSM 15883.</title>
        <authorList>
            <person name="Lucas S."/>
            <person name="Copeland A."/>
            <person name="Lapidus A."/>
            <person name="Goodwin L."/>
            <person name="Pitluck S."/>
            <person name="Peters L."/>
            <person name="Mikhailova N."/>
            <person name="Davenport K."/>
            <person name="Kyrpides N."/>
            <person name="Mavromatis K."/>
            <person name="Pagani I."/>
            <person name="Ivanova N."/>
            <person name="Ovchinnikova G."/>
            <person name="Zeytun A."/>
            <person name="Detter J.C."/>
            <person name="Han C."/>
            <person name="Land M."/>
            <person name="Hauser L."/>
            <person name="Markowitz V."/>
            <person name="Cheng J.-F."/>
            <person name="Hugenholtz P."/>
            <person name="Woyke T."/>
            <person name="Wu D."/>
            <person name="Tindall B."/>
            <person name="Pomrenke H."/>
            <person name="Brambilla E."/>
            <person name="Klenk H.-P."/>
            <person name="Eisen J.A."/>
        </authorList>
    </citation>
    <scope>NUCLEOTIDE SEQUENCE [LARGE SCALE GENOMIC DNA]</scope>
    <source>
        <strain evidence="3">DSM 15883 / CIP 108006 / LMG 21964 / BA134</strain>
    </source>
</reference>
<dbReference type="EMBL" id="CP003281">
    <property type="protein sequence ID" value="AFL82958.1"/>
    <property type="molecule type" value="Genomic_DNA"/>
</dbReference>
<keyword evidence="1" id="KW-0472">Membrane</keyword>
<keyword evidence="3" id="KW-1185">Reference proteome</keyword>
<dbReference type="AlphaFoldDB" id="I3Z140"/>
<evidence type="ECO:0000313" key="2">
    <source>
        <dbReference type="EMBL" id="AFL82958.1"/>
    </source>
</evidence>
<accession>I3Z140</accession>
<keyword evidence="1" id="KW-0812">Transmembrane</keyword>
<dbReference type="KEGG" id="bbd:Belba_0294"/>